<keyword evidence="1" id="KW-0805">Transcription regulation</keyword>
<keyword evidence="8" id="KW-1185">Reference proteome</keyword>
<dbReference type="Proteomes" id="UP000198348">
    <property type="component" value="Unassembled WGS sequence"/>
</dbReference>
<dbReference type="PANTHER" id="PTHR30055:SF234">
    <property type="entry name" value="HTH-TYPE TRANSCRIPTIONAL REGULATOR BETI"/>
    <property type="match status" value="1"/>
</dbReference>
<evidence type="ECO:0000259" key="6">
    <source>
        <dbReference type="PROSITE" id="PS50977"/>
    </source>
</evidence>
<dbReference type="Gene3D" id="1.10.10.60">
    <property type="entry name" value="Homeodomain-like"/>
    <property type="match status" value="2"/>
</dbReference>
<evidence type="ECO:0000256" key="2">
    <source>
        <dbReference type="ARBA" id="ARBA00023125"/>
    </source>
</evidence>
<dbReference type="PROSITE" id="PS50977">
    <property type="entry name" value="HTH_TETR_2"/>
    <property type="match status" value="2"/>
</dbReference>
<evidence type="ECO:0000313" key="8">
    <source>
        <dbReference type="Proteomes" id="UP000198348"/>
    </source>
</evidence>
<keyword evidence="2 4" id="KW-0238">DNA-binding</keyword>
<dbReference type="SUPFAM" id="SSF46689">
    <property type="entry name" value="Homeodomain-like"/>
    <property type="match status" value="2"/>
</dbReference>
<dbReference type="Gene3D" id="1.10.357.10">
    <property type="entry name" value="Tetracycline Repressor, domain 2"/>
    <property type="match status" value="2"/>
</dbReference>
<dbReference type="PANTHER" id="PTHR30055">
    <property type="entry name" value="HTH-TYPE TRANSCRIPTIONAL REGULATOR RUTR"/>
    <property type="match status" value="1"/>
</dbReference>
<dbReference type="Pfam" id="PF00440">
    <property type="entry name" value="TetR_N"/>
    <property type="match status" value="2"/>
</dbReference>
<reference evidence="8" key="1">
    <citation type="submission" date="2017-06" db="EMBL/GenBank/DDBJ databases">
        <authorList>
            <person name="Varghese N."/>
            <person name="Submissions S."/>
        </authorList>
    </citation>
    <scope>NUCLEOTIDE SEQUENCE [LARGE SCALE GENOMIC DNA]</scope>
    <source>
        <strain evidence="8">DSM 45207</strain>
    </source>
</reference>
<evidence type="ECO:0000313" key="7">
    <source>
        <dbReference type="EMBL" id="SNR92871.1"/>
    </source>
</evidence>
<feature type="DNA-binding region" description="H-T-H motif" evidence="4">
    <location>
        <begin position="238"/>
        <end position="257"/>
    </location>
</feature>
<feature type="domain" description="HTH tetR-type" evidence="6">
    <location>
        <begin position="215"/>
        <end position="275"/>
    </location>
</feature>
<feature type="domain" description="HTH tetR-type" evidence="6">
    <location>
        <begin position="17"/>
        <end position="77"/>
    </location>
</feature>
<evidence type="ECO:0000256" key="1">
    <source>
        <dbReference type="ARBA" id="ARBA00023015"/>
    </source>
</evidence>
<dbReference type="PROSITE" id="PS01081">
    <property type="entry name" value="HTH_TETR_1"/>
    <property type="match status" value="2"/>
</dbReference>
<dbReference type="GO" id="GO:0003700">
    <property type="term" value="F:DNA-binding transcription factor activity"/>
    <property type="evidence" value="ECO:0007669"/>
    <property type="project" value="TreeGrafter"/>
</dbReference>
<feature type="region of interest" description="Disordered" evidence="5">
    <location>
        <begin position="194"/>
        <end position="216"/>
    </location>
</feature>
<dbReference type="InterPro" id="IPR023772">
    <property type="entry name" value="DNA-bd_HTH_TetR-type_CS"/>
</dbReference>
<dbReference type="PRINTS" id="PR00455">
    <property type="entry name" value="HTHTETR"/>
</dbReference>
<dbReference type="GO" id="GO:0000976">
    <property type="term" value="F:transcription cis-regulatory region binding"/>
    <property type="evidence" value="ECO:0007669"/>
    <property type="project" value="TreeGrafter"/>
</dbReference>
<dbReference type="RefSeq" id="WP_176440077.1">
    <property type="nucleotide sequence ID" value="NZ_FZNW01000035.1"/>
</dbReference>
<proteinExistence type="predicted"/>
<dbReference type="EMBL" id="FZNW01000035">
    <property type="protein sequence ID" value="SNR92871.1"/>
    <property type="molecule type" value="Genomic_DNA"/>
</dbReference>
<feature type="DNA-binding region" description="H-T-H motif" evidence="4">
    <location>
        <begin position="40"/>
        <end position="59"/>
    </location>
</feature>
<name>A0A239AC02_9PSEU</name>
<evidence type="ECO:0000256" key="4">
    <source>
        <dbReference type="PROSITE-ProRule" id="PRU00335"/>
    </source>
</evidence>
<accession>A0A239AC02</accession>
<dbReference type="InterPro" id="IPR001647">
    <property type="entry name" value="HTH_TetR"/>
</dbReference>
<dbReference type="InterPro" id="IPR009057">
    <property type="entry name" value="Homeodomain-like_sf"/>
</dbReference>
<gene>
    <name evidence="7" type="ORF">SAMN06265360_13514</name>
</gene>
<dbReference type="AlphaFoldDB" id="A0A239AC02"/>
<evidence type="ECO:0000256" key="5">
    <source>
        <dbReference type="SAM" id="MobiDB-lite"/>
    </source>
</evidence>
<organism evidence="7 8">
    <name type="scientific">Haloechinothrix alba</name>
    <dbReference type="NCBI Taxonomy" id="664784"/>
    <lineage>
        <taxon>Bacteria</taxon>
        <taxon>Bacillati</taxon>
        <taxon>Actinomycetota</taxon>
        <taxon>Actinomycetes</taxon>
        <taxon>Pseudonocardiales</taxon>
        <taxon>Pseudonocardiaceae</taxon>
        <taxon>Haloechinothrix</taxon>
    </lineage>
</organism>
<keyword evidence="3" id="KW-0804">Transcription</keyword>
<sequence>MAISDKLPVATTRLTAAQRRAQLAEAAARRFEEVGYHRVSMADVAADTGVTAPAVYRHFRSKQDLLAGAISSGLDLVEQTLAQKADNPLEEVVAAVAELVLDRRYLWTLLQREARFLNAELYADVQAHFDRAINEFIRRVRMHRPGLKSRDARLLVTAATSALATPSVPRSAPRSLIGRELAEAATRVLLVPMPTGNSANGGPTPKPAEPHDGTNTRRTKLLDTAIELFFHQGYAAVSLDDIGAAYGIAGPSLYHHFATKSDILVAAFARATDRLIEEHAQPRAGKARSLAELVDQYTDFCLRNRTLVGIYVSEAINLPPDSQRRIKTALRNRVSDWSTALQAEYEHVEQRAARVRATTALTVIDDLVRLGHFHTRPHIAAEIRAVAMAILTGESQLDT</sequence>
<evidence type="ECO:0000256" key="3">
    <source>
        <dbReference type="ARBA" id="ARBA00023163"/>
    </source>
</evidence>
<dbReference type="InterPro" id="IPR050109">
    <property type="entry name" value="HTH-type_TetR-like_transc_reg"/>
</dbReference>
<protein>
    <submittedName>
        <fullName evidence="7">Transcriptional regulator, TetR family</fullName>
    </submittedName>
</protein>